<feature type="transmembrane region" description="Helical" evidence="1">
    <location>
        <begin position="144"/>
        <end position="165"/>
    </location>
</feature>
<evidence type="ECO:0000256" key="1">
    <source>
        <dbReference type="SAM" id="Phobius"/>
    </source>
</evidence>
<dbReference type="Proteomes" id="UP000198287">
    <property type="component" value="Unassembled WGS sequence"/>
</dbReference>
<feature type="transmembrane region" description="Helical" evidence="1">
    <location>
        <begin position="20"/>
        <end position="37"/>
    </location>
</feature>
<sequence length="378" mass="43436">MKPYQTETVRLFNRLYNSKLFFWYGLPMQLITNGNNLHIKKSGKLAHTMIPFVHSFVGVMLLGFAILVIMRNPVLTAFDLFMIMGLRWSIVMYGIYFFLFLMQLLGYNDIMMSICNLTDQYVEQLGESVPAQRKIIRRPDLLNYTLRLLVWVGYVVPPPVIMILSLLGTGPNMILASFIDSKFSWIILEMDLFRCFIFLAIVAIMAVQFYTNIIDLADAYCDRVQSHGKQGDMQHFKVHQHVMILCRLAAEINRLGSCIGITIVGAFFVGFVYVVVRMRSIMPTTFVLLCVLGIFITGYVQLVTCNYSAYIDDKGKMLLQKYKEGLATVENVRKRKEMDSFNRGSLILGSSSFRSLSVEEADFERRGDFLPETSFRHH</sequence>
<organism evidence="2 3">
    <name type="scientific">Folsomia candida</name>
    <name type="common">Springtail</name>
    <dbReference type="NCBI Taxonomy" id="158441"/>
    <lineage>
        <taxon>Eukaryota</taxon>
        <taxon>Metazoa</taxon>
        <taxon>Ecdysozoa</taxon>
        <taxon>Arthropoda</taxon>
        <taxon>Hexapoda</taxon>
        <taxon>Collembola</taxon>
        <taxon>Entomobryomorpha</taxon>
        <taxon>Isotomoidea</taxon>
        <taxon>Isotomidae</taxon>
        <taxon>Proisotominae</taxon>
        <taxon>Folsomia</taxon>
    </lineage>
</organism>
<feature type="transmembrane region" description="Helical" evidence="1">
    <location>
        <begin position="49"/>
        <end position="70"/>
    </location>
</feature>
<feature type="transmembrane region" description="Helical" evidence="1">
    <location>
        <begin position="90"/>
        <end position="107"/>
    </location>
</feature>
<comment type="caution">
    <text evidence="2">The sequence shown here is derived from an EMBL/GenBank/DDBJ whole genome shotgun (WGS) entry which is preliminary data.</text>
</comment>
<dbReference type="EMBL" id="LNIX01000013">
    <property type="protein sequence ID" value="OXA47396.1"/>
    <property type="molecule type" value="Genomic_DNA"/>
</dbReference>
<proteinExistence type="predicted"/>
<keyword evidence="1" id="KW-0812">Transmembrane</keyword>
<dbReference type="AlphaFoldDB" id="A0A226DT64"/>
<protein>
    <submittedName>
        <fullName evidence="2">Uncharacterized protein</fullName>
    </submittedName>
</protein>
<keyword evidence="3" id="KW-1185">Reference proteome</keyword>
<accession>A0A226DT64</accession>
<feature type="transmembrane region" description="Helical" evidence="1">
    <location>
        <begin position="185"/>
        <end position="207"/>
    </location>
</feature>
<evidence type="ECO:0000313" key="2">
    <source>
        <dbReference type="EMBL" id="OXA47396.1"/>
    </source>
</evidence>
<feature type="transmembrane region" description="Helical" evidence="1">
    <location>
        <begin position="286"/>
        <end position="311"/>
    </location>
</feature>
<feature type="transmembrane region" description="Helical" evidence="1">
    <location>
        <begin position="255"/>
        <end position="274"/>
    </location>
</feature>
<name>A0A226DT64_FOLCA</name>
<evidence type="ECO:0000313" key="3">
    <source>
        <dbReference type="Proteomes" id="UP000198287"/>
    </source>
</evidence>
<keyword evidence="1" id="KW-1133">Transmembrane helix</keyword>
<keyword evidence="1" id="KW-0472">Membrane</keyword>
<reference evidence="2 3" key="1">
    <citation type="submission" date="2015-12" db="EMBL/GenBank/DDBJ databases">
        <title>The genome of Folsomia candida.</title>
        <authorList>
            <person name="Faddeeva A."/>
            <person name="Derks M.F."/>
            <person name="Anvar Y."/>
            <person name="Smit S."/>
            <person name="Van Straalen N."/>
            <person name="Roelofs D."/>
        </authorList>
    </citation>
    <scope>NUCLEOTIDE SEQUENCE [LARGE SCALE GENOMIC DNA]</scope>
    <source>
        <strain evidence="2 3">VU population</strain>
        <tissue evidence="2">Whole body</tissue>
    </source>
</reference>
<gene>
    <name evidence="2" type="ORF">Fcan01_18012</name>
</gene>